<dbReference type="InterPro" id="IPR029240">
    <property type="entry name" value="MMS19_N"/>
</dbReference>
<evidence type="ECO:0000259" key="7">
    <source>
        <dbReference type="Pfam" id="PF14500"/>
    </source>
</evidence>
<evidence type="ECO:0000256" key="5">
    <source>
        <dbReference type="RuleBase" id="RU367072"/>
    </source>
</evidence>
<comment type="similarity">
    <text evidence="2 5">Belongs to the MET18/MMS19 family.</text>
</comment>
<dbReference type="InterPro" id="IPR016024">
    <property type="entry name" value="ARM-type_fold"/>
</dbReference>
<feature type="domain" description="MMS19 C-terminal" evidence="6">
    <location>
        <begin position="597"/>
        <end position="903"/>
    </location>
</feature>
<keyword evidence="5" id="KW-0227">DNA damage</keyword>
<dbReference type="PANTHER" id="PTHR12891:SF0">
    <property type="entry name" value="MMS19 NUCLEOTIDE EXCISION REPAIR PROTEIN HOMOLOG"/>
    <property type="match status" value="1"/>
</dbReference>
<dbReference type="InterPro" id="IPR039920">
    <property type="entry name" value="MMS19"/>
</dbReference>
<dbReference type="Proteomes" id="UP001307889">
    <property type="component" value="Chromosome 13"/>
</dbReference>
<dbReference type="InterPro" id="IPR024687">
    <property type="entry name" value="MMS19_C"/>
</dbReference>
<dbReference type="Pfam" id="PF14500">
    <property type="entry name" value="MMS19_N"/>
    <property type="match status" value="1"/>
</dbReference>
<evidence type="ECO:0000256" key="3">
    <source>
        <dbReference type="ARBA" id="ARBA00022737"/>
    </source>
</evidence>
<evidence type="ECO:0000256" key="4">
    <source>
        <dbReference type="ARBA" id="ARBA00023242"/>
    </source>
</evidence>
<protein>
    <recommendedName>
        <fullName evidence="5">MMS19 nucleotide excision repair protein</fullName>
    </recommendedName>
</protein>
<evidence type="ECO:0000313" key="8">
    <source>
        <dbReference type="EMBL" id="BET02100.1"/>
    </source>
</evidence>
<organism evidence="8 9">
    <name type="scientific">Nesidiocoris tenuis</name>
    <dbReference type="NCBI Taxonomy" id="355587"/>
    <lineage>
        <taxon>Eukaryota</taxon>
        <taxon>Metazoa</taxon>
        <taxon>Ecdysozoa</taxon>
        <taxon>Arthropoda</taxon>
        <taxon>Hexapoda</taxon>
        <taxon>Insecta</taxon>
        <taxon>Pterygota</taxon>
        <taxon>Neoptera</taxon>
        <taxon>Paraneoptera</taxon>
        <taxon>Hemiptera</taxon>
        <taxon>Heteroptera</taxon>
        <taxon>Panheteroptera</taxon>
        <taxon>Cimicomorpha</taxon>
        <taxon>Miridae</taxon>
        <taxon>Dicyphina</taxon>
        <taxon>Nesidiocoris</taxon>
    </lineage>
</organism>
<evidence type="ECO:0000259" key="6">
    <source>
        <dbReference type="Pfam" id="PF12460"/>
    </source>
</evidence>
<reference evidence="8 9" key="1">
    <citation type="submission" date="2023-09" db="EMBL/GenBank/DDBJ databases">
        <title>Nesidiocoris tenuis whole genome shotgun sequence.</title>
        <authorList>
            <person name="Shibata T."/>
            <person name="Shimoda M."/>
            <person name="Kobayashi T."/>
            <person name="Uehara T."/>
        </authorList>
    </citation>
    <scope>NUCLEOTIDE SEQUENCE [LARGE SCALE GENOMIC DNA]</scope>
    <source>
        <strain evidence="8 9">Japan</strain>
    </source>
</reference>
<gene>
    <name evidence="8" type="ORF">NTJ_14918</name>
</gene>
<accession>A0ABN7BCJ4</accession>
<keyword evidence="4 5" id="KW-0539">Nucleus</keyword>
<comment type="subcellular location">
    <subcellularLocation>
        <location evidence="5">Cytoplasm</location>
        <location evidence="5">Cytoskeleton</location>
        <location evidence="5">Spindle</location>
    </subcellularLocation>
    <subcellularLocation>
        <location evidence="1 5">Nucleus</location>
    </subcellularLocation>
</comment>
<dbReference type="EMBL" id="AP028921">
    <property type="protein sequence ID" value="BET02100.1"/>
    <property type="molecule type" value="Genomic_DNA"/>
</dbReference>
<proteinExistence type="inferred from homology"/>
<dbReference type="SUPFAM" id="SSF48371">
    <property type="entry name" value="ARM repeat"/>
    <property type="match status" value="1"/>
</dbReference>
<feature type="domain" description="MMS19 N-terminal" evidence="7">
    <location>
        <begin position="40"/>
        <end position="297"/>
    </location>
</feature>
<dbReference type="PANTHER" id="PTHR12891">
    <property type="entry name" value="DNA REPAIR/TRANSCRIPTION PROTEIN MET18/MMS19"/>
    <property type="match status" value="1"/>
</dbReference>
<dbReference type="Gene3D" id="1.25.10.10">
    <property type="entry name" value="Leucine-rich Repeat Variant"/>
    <property type="match status" value="2"/>
</dbReference>
<sequence>MSNSCQFVEKVISGEDVLTLEDEATEYLTKGDLSIADLLETLEPYLTNLDHNERGKGVLFLADIFEKLAPDFLNADEVDVIGEYFIGKLNEHFTITPHILKGLSAIVGMGNFGESHVLNLLGSLQMNVTVQTLTQSSRLAYYEILQKLLRNQKEALKKKPNDFVYAIITGMDSEGDPRNLMFLFQFVPEAYSQFPLEHLAEEAFSVLECYFPIDFTQKDNSSITRDDLARGLNDCFVSTSEFGPFALPMVLEKLETALKVAQLDSLKLLISGCDVWNVADISSRVDELWKTLKPHVLQSGDNDVTQLALQAITRILRRFCTSPLSASESETLDNLLKSVTRETHRFLSDPTLTLFLPSTKVLIAVSQASAICCEYVVKTVVPQLLALADGPEKKNDAALVALSHILASSVQRSVWDSDEIADVKAKVAVSLVRLLQEPTTRHGCFTCLVQIGRLLDEKVRAELYDAILDFLASDDRQPLESYSKCLLALAAAYPAEVQRGVVERISLSDSDTIDSKRKKLLTFCWCCEIPSFTSLCCDKLMFFLESRQSPDLVVECMRDFVLSQPSPEVLGRLANDDDLIRRLHDFSCKAEVTPDAAAVGKIVETLMRQLTPDEQKTTCANCLAFYPLDTADEKGFSSSQVQLLKGLLLPLRRDVRFDGRHQIVSALVRSSLRSADRANRESSAILLSSIVNKCSDDETDRVLERIMTTVDDGIDTEIGSNCVDLLAWTVKSLILRNHKSSTNWMRKLVSFIDKEAVSVVAARGFKKILSDRDELSPSNFCSQRLLFKQWVFQWIYDDQLMSLFNEGGESTKKAAALAIINIVLAVPTNLVAAEITKLVKVFVSCLDSGNEEVASATLEVLSSLLSSQNKAFNDYVDTFIPKLLACKSAGSMAVRMNALNCLYFYGKYDEVKLLPYRIKVVCDLVADLDDKKRLVRQKAAKARSRWLLVGAAEG</sequence>
<comment type="subunit">
    <text evidence="5">Component of the CIA complex.</text>
</comment>
<keyword evidence="9" id="KW-1185">Reference proteome</keyword>
<keyword evidence="5" id="KW-0234">DNA repair</keyword>
<evidence type="ECO:0000313" key="9">
    <source>
        <dbReference type="Proteomes" id="UP001307889"/>
    </source>
</evidence>
<keyword evidence="3" id="KW-0677">Repeat</keyword>
<name>A0ABN7BCJ4_9HEMI</name>
<keyword evidence="5" id="KW-0963">Cytoplasm</keyword>
<keyword evidence="5" id="KW-0206">Cytoskeleton</keyword>
<evidence type="ECO:0000256" key="1">
    <source>
        <dbReference type="ARBA" id="ARBA00004123"/>
    </source>
</evidence>
<comment type="function">
    <text evidence="5">Key component of the cytosolic iron-sulfur protein assembly (CIA) complex, a multiprotein complex that mediates the incorporation of iron-sulfur cluster into apoproteins specifically involved in DNA metabolism and genomic integrity. In the CIA complex, MMS19 acts as an adapter between early-acting CIA components and a subset of cellular target iron-sulfur proteins.</text>
</comment>
<evidence type="ECO:0000256" key="2">
    <source>
        <dbReference type="ARBA" id="ARBA00009340"/>
    </source>
</evidence>
<dbReference type="Pfam" id="PF12460">
    <property type="entry name" value="MMS19_C"/>
    <property type="match status" value="1"/>
</dbReference>
<dbReference type="InterPro" id="IPR011989">
    <property type="entry name" value="ARM-like"/>
</dbReference>